<feature type="transmembrane region" description="Helical" evidence="8">
    <location>
        <begin position="191"/>
        <end position="212"/>
    </location>
</feature>
<dbReference type="EMBL" id="JAAGWK010000026">
    <property type="protein sequence ID" value="NEL55877.1"/>
    <property type="molecule type" value="Genomic_DNA"/>
</dbReference>
<comment type="similarity">
    <text evidence="2 8">Belongs to the 4-toluene sulfonate uptake permease (TSUP) (TC 2.A.102) family.</text>
</comment>
<evidence type="ECO:0000256" key="4">
    <source>
        <dbReference type="ARBA" id="ARBA00022475"/>
    </source>
</evidence>
<name>A0A7K3WHJ4_9ACTN</name>
<proteinExistence type="inferred from homology"/>
<evidence type="ECO:0000313" key="9">
    <source>
        <dbReference type="EMBL" id="NEL55877.1"/>
    </source>
</evidence>
<feature type="transmembrane region" description="Helical" evidence="8">
    <location>
        <begin position="218"/>
        <end position="234"/>
    </location>
</feature>
<keyword evidence="3" id="KW-0813">Transport</keyword>
<accession>A0A7K3WHJ4</accession>
<dbReference type="Pfam" id="PF01925">
    <property type="entry name" value="TauE"/>
    <property type="match status" value="1"/>
</dbReference>
<dbReference type="GO" id="GO:0005886">
    <property type="term" value="C:plasma membrane"/>
    <property type="evidence" value="ECO:0007669"/>
    <property type="project" value="UniProtKB-SubCell"/>
</dbReference>
<comment type="caution">
    <text evidence="9">The sequence shown here is derived from an EMBL/GenBank/DDBJ whole genome shotgun (WGS) entry which is preliminary data.</text>
</comment>
<evidence type="ECO:0000256" key="1">
    <source>
        <dbReference type="ARBA" id="ARBA00004651"/>
    </source>
</evidence>
<protein>
    <recommendedName>
        <fullName evidence="8">Probable membrane transporter protein</fullName>
    </recommendedName>
</protein>
<sequence length="265" mass="26654">MTGWEMVAVVLAGLTAGSINAVVGSGTLVTFPVLLAVGLPPVTASISNGIGLVPGNLTGAIGYRRELAGLGGLVWRLLPASVGGAVLGAVLLVRLPASAFEAVVPALVGLAVVLVAVQPWLQRRLAARRARRPGGDTSTPGERPGPGRLALLATGAAVTGTYGGYFGASQGVLQIGIFGLLLREPLQRLNAVKNVLTLAVNAVSAVAYVVVAGDRVDWTAAGLVAAGSLIGGWLGARVGRRLPAPVLRGAIVLLGVVAIIVLVTR</sequence>
<dbReference type="PANTHER" id="PTHR30269">
    <property type="entry name" value="TRANSMEMBRANE PROTEIN YFCA"/>
    <property type="match status" value="1"/>
</dbReference>
<evidence type="ECO:0000256" key="8">
    <source>
        <dbReference type="RuleBase" id="RU363041"/>
    </source>
</evidence>
<dbReference type="PANTHER" id="PTHR30269:SF0">
    <property type="entry name" value="MEMBRANE TRANSPORTER PROTEIN YFCA-RELATED"/>
    <property type="match status" value="1"/>
</dbReference>
<comment type="subcellular location">
    <subcellularLocation>
        <location evidence="1 8">Cell membrane</location>
        <topology evidence="1 8">Multi-pass membrane protein</topology>
    </subcellularLocation>
</comment>
<feature type="transmembrane region" description="Helical" evidence="8">
    <location>
        <begin position="246"/>
        <end position="264"/>
    </location>
</feature>
<gene>
    <name evidence="9" type="ORF">G1H19_18015</name>
</gene>
<feature type="transmembrane region" description="Helical" evidence="8">
    <location>
        <begin position="99"/>
        <end position="121"/>
    </location>
</feature>
<evidence type="ECO:0000256" key="6">
    <source>
        <dbReference type="ARBA" id="ARBA00022989"/>
    </source>
</evidence>
<dbReference type="InterPro" id="IPR052017">
    <property type="entry name" value="TSUP"/>
</dbReference>
<keyword evidence="4 8" id="KW-1003">Cell membrane</keyword>
<feature type="transmembrane region" description="Helical" evidence="8">
    <location>
        <begin position="31"/>
        <end position="53"/>
    </location>
</feature>
<evidence type="ECO:0000256" key="5">
    <source>
        <dbReference type="ARBA" id="ARBA00022692"/>
    </source>
</evidence>
<organism evidence="9 10">
    <name type="scientific">Goekera deserti</name>
    <dbReference type="NCBI Taxonomy" id="2497753"/>
    <lineage>
        <taxon>Bacteria</taxon>
        <taxon>Bacillati</taxon>
        <taxon>Actinomycetota</taxon>
        <taxon>Actinomycetes</taxon>
        <taxon>Geodermatophilales</taxon>
        <taxon>Geodermatophilaceae</taxon>
        <taxon>Goekera</taxon>
    </lineage>
</organism>
<dbReference type="InterPro" id="IPR002781">
    <property type="entry name" value="TM_pro_TauE-like"/>
</dbReference>
<feature type="transmembrane region" description="Helical" evidence="8">
    <location>
        <begin position="73"/>
        <end position="93"/>
    </location>
</feature>
<evidence type="ECO:0000256" key="2">
    <source>
        <dbReference type="ARBA" id="ARBA00009142"/>
    </source>
</evidence>
<evidence type="ECO:0000313" key="10">
    <source>
        <dbReference type="Proteomes" id="UP000470470"/>
    </source>
</evidence>
<dbReference type="AlphaFoldDB" id="A0A7K3WHJ4"/>
<reference evidence="9 10" key="1">
    <citation type="submission" date="2020-02" db="EMBL/GenBank/DDBJ databases">
        <title>The whole genome sequence of CPCC 205119.</title>
        <authorList>
            <person name="Jiang Z."/>
        </authorList>
    </citation>
    <scope>NUCLEOTIDE SEQUENCE [LARGE SCALE GENOMIC DNA]</scope>
    <source>
        <strain evidence="9 10">CPCC 205119</strain>
    </source>
</reference>
<dbReference type="Proteomes" id="UP000470470">
    <property type="component" value="Unassembled WGS sequence"/>
</dbReference>
<keyword evidence="10" id="KW-1185">Reference proteome</keyword>
<dbReference type="RefSeq" id="WP_162392463.1">
    <property type="nucleotide sequence ID" value="NZ_JAABOZ010000002.1"/>
</dbReference>
<evidence type="ECO:0000256" key="7">
    <source>
        <dbReference type="ARBA" id="ARBA00023136"/>
    </source>
</evidence>
<evidence type="ECO:0000256" key="3">
    <source>
        <dbReference type="ARBA" id="ARBA00022448"/>
    </source>
</evidence>
<keyword evidence="5 8" id="KW-0812">Transmembrane</keyword>
<keyword evidence="7 8" id="KW-0472">Membrane</keyword>
<keyword evidence="6 8" id="KW-1133">Transmembrane helix</keyword>